<reference evidence="4" key="1">
    <citation type="submission" date="2021-04" db="EMBL/GenBank/DDBJ databases">
        <title>Genome based classification of Actinospica acidithermotolerans sp. nov., an actinobacterium isolated from an Indonesian hot spring.</title>
        <authorList>
            <person name="Kusuma A.B."/>
            <person name="Putra K.E."/>
            <person name="Nafisah S."/>
            <person name="Loh J."/>
            <person name="Nouioui I."/>
            <person name="Goodfellow M."/>
        </authorList>
    </citation>
    <scope>NUCLEOTIDE SEQUENCE</scope>
    <source>
        <strain evidence="4">DSM 45618</strain>
    </source>
</reference>
<keyword evidence="3" id="KW-0949">S-adenosyl-L-methionine</keyword>
<dbReference type="PROSITE" id="PS51608">
    <property type="entry name" value="SAM_MT_UBIE"/>
    <property type="match status" value="1"/>
</dbReference>
<dbReference type="SUPFAM" id="SSF53335">
    <property type="entry name" value="S-adenosyl-L-methionine-dependent methyltransferases"/>
    <property type="match status" value="1"/>
</dbReference>
<sequence length="257" mass="28061">MRTHWDTDAQANAFTRGLFDGLPGKYDLLAELLSFGQNRRWRHAMVDAALRISPGARRVLDVATGTAGVALAWTRRTPAEVVGVDLTEQMLRVGRERVARANADGQVRLVAGRAERLPFPDESFDALTFTYLLRYVTDPAATLRELARVVRPGGAIASLEFAVPGDPLWHAAWHGYTRAVLPAAGLVTGGREWARVGRFLGPSISEHYRRHPVEQTVAQWREAGIEEVGSRAMSLGGGLIMWGRKSGAAAALEGERA</sequence>
<dbReference type="CDD" id="cd02440">
    <property type="entry name" value="AdoMet_MTases"/>
    <property type="match status" value="1"/>
</dbReference>
<evidence type="ECO:0000256" key="1">
    <source>
        <dbReference type="ARBA" id="ARBA00022603"/>
    </source>
</evidence>
<dbReference type="GO" id="GO:0008168">
    <property type="term" value="F:methyltransferase activity"/>
    <property type="evidence" value="ECO:0007669"/>
    <property type="project" value="UniProtKB-KW"/>
</dbReference>
<dbReference type="Proteomes" id="UP000677913">
    <property type="component" value="Unassembled WGS sequence"/>
</dbReference>
<evidence type="ECO:0000256" key="2">
    <source>
        <dbReference type="ARBA" id="ARBA00022679"/>
    </source>
</evidence>
<dbReference type="PANTHER" id="PTHR43591">
    <property type="entry name" value="METHYLTRANSFERASE"/>
    <property type="match status" value="1"/>
</dbReference>
<organism evidence="4 5">
    <name type="scientific">Actinocrinis puniceicyclus</name>
    <dbReference type="NCBI Taxonomy" id="977794"/>
    <lineage>
        <taxon>Bacteria</taxon>
        <taxon>Bacillati</taxon>
        <taxon>Actinomycetota</taxon>
        <taxon>Actinomycetes</taxon>
        <taxon>Catenulisporales</taxon>
        <taxon>Actinospicaceae</taxon>
        <taxon>Actinocrinis</taxon>
    </lineage>
</organism>
<dbReference type="Gene3D" id="3.40.50.150">
    <property type="entry name" value="Vaccinia Virus protein VP39"/>
    <property type="match status" value="1"/>
</dbReference>
<dbReference type="RefSeq" id="WP_211470016.1">
    <property type="nucleotide sequence ID" value="NZ_JAGSXH010000095.1"/>
</dbReference>
<dbReference type="EC" id="2.1.1.-" evidence="4"/>
<dbReference type="InterPro" id="IPR029063">
    <property type="entry name" value="SAM-dependent_MTases_sf"/>
</dbReference>
<dbReference type="InterPro" id="IPR004033">
    <property type="entry name" value="UbiE/COQ5_MeTrFase"/>
</dbReference>
<keyword evidence="2 4" id="KW-0808">Transferase</keyword>
<comment type="caution">
    <text evidence="4">The sequence shown here is derived from an EMBL/GenBank/DDBJ whole genome shotgun (WGS) entry which is preliminary data.</text>
</comment>
<protein>
    <submittedName>
        <fullName evidence="4">Class I SAM-dependent methyltransferase</fullName>
        <ecNumber evidence="4">2.1.1.-</ecNumber>
    </submittedName>
</protein>
<evidence type="ECO:0000313" key="5">
    <source>
        <dbReference type="Proteomes" id="UP000677913"/>
    </source>
</evidence>
<dbReference type="EMBL" id="JAGSXH010000095">
    <property type="protein sequence ID" value="MBS2965663.1"/>
    <property type="molecule type" value="Genomic_DNA"/>
</dbReference>
<dbReference type="GO" id="GO:0032259">
    <property type="term" value="P:methylation"/>
    <property type="evidence" value="ECO:0007669"/>
    <property type="project" value="UniProtKB-KW"/>
</dbReference>
<dbReference type="Pfam" id="PF01209">
    <property type="entry name" value="Ubie_methyltran"/>
    <property type="match status" value="1"/>
</dbReference>
<keyword evidence="5" id="KW-1185">Reference proteome</keyword>
<keyword evidence="1 4" id="KW-0489">Methyltransferase</keyword>
<accession>A0A8J8BDV1</accession>
<evidence type="ECO:0000256" key="3">
    <source>
        <dbReference type="ARBA" id="ARBA00022691"/>
    </source>
</evidence>
<dbReference type="PANTHER" id="PTHR43591:SF24">
    <property type="entry name" value="2-METHOXY-6-POLYPRENYL-1,4-BENZOQUINOL METHYLASE, MITOCHONDRIAL"/>
    <property type="match status" value="1"/>
</dbReference>
<name>A0A8J8BDV1_9ACTN</name>
<dbReference type="AlphaFoldDB" id="A0A8J8BDV1"/>
<gene>
    <name evidence="4" type="ORF">KGA66_21610</name>
</gene>
<evidence type="ECO:0000313" key="4">
    <source>
        <dbReference type="EMBL" id="MBS2965663.1"/>
    </source>
</evidence>
<proteinExistence type="predicted"/>